<dbReference type="AlphaFoldDB" id="A0A0A8XVW9"/>
<protein>
    <submittedName>
        <fullName evidence="1">Uncharacterized protein</fullName>
    </submittedName>
</protein>
<organism evidence="1">
    <name type="scientific">Arundo donax</name>
    <name type="common">Giant reed</name>
    <name type="synonym">Donax arundinaceus</name>
    <dbReference type="NCBI Taxonomy" id="35708"/>
    <lineage>
        <taxon>Eukaryota</taxon>
        <taxon>Viridiplantae</taxon>
        <taxon>Streptophyta</taxon>
        <taxon>Embryophyta</taxon>
        <taxon>Tracheophyta</taxon>
        <taxon>Spermatophyta</taxon>
        <taxon>Magnoliopsida</taxon>
        <taxon>Liliopsida</taxon>
        <taxon>Poales</taxon>
        <taxon>Poaceae</taxon>
        <taxon>PACMAD clade</taxon>
        <taxon>Arundinoideae</taxon>
        <taxon>Arundineae</taxon>
        <taxon>Arundo</taxon>
    </lineage>
</organism>
<proteinExistence type="predicted"/>
<sequence>MLLFAKENSLGRVVFMQLPFQTSSHMRTVDPSPGTHVAIRLKFSESLLISFHQKDPFSGEA</sequence>
<reference evidence="1" key="1">
    <citation type="submission" date="2014-09" db="EMBL/GenBank/DDBJ databases">
        <authorList>
            <person name="Magalhaes I.L.F."/>
            <person name="Oliveira U."/>
            <person name="Santos F.R."/>
            <person name="Vidigal T.H.D.A."/>
            <person name="Brescovit A.D."/>
            <person name="Santos A.J."/>
        </authorList>
    </citation>
    <scope>NUCLEOTIDE SEQUENCE</scope>
    <source>
        <tissue evidence="1">Shoot tissue taken approximately 20 cm above the soil surface</tissue>
    </source>
</reference>
<name>A0A0A8XVW9_ARUDO</name>
<reference evidence="1" key="2">
    <citation type="journal article" date="2015" name="Data Brief">
        <title>Shoot transcriptome of the giant reed, Arundo donax.</title>
        <authorList>
            <person name="Barrero R.A."/>
            <person name="Guerrero F.D."/>
            <person name="Moolhuijzen P."/>
            <person name="Goolsby J.A."/>
            <person name="Tidwell J."/>
            <person name="Bellgard S.E."/>
            <person name="Bellgard M.I."/>
        </authorList>
    </citation>
    <scope>NUCLEOTIDE SEQUENCE</scope>
    <source>
        <tissue evidence="1">Shoot tissue taken approximately 20 cm above the soil surface</tissue>
    </source>
</reference>
<accession>A0A0A8XVW9</accession>
<evidence type="ECO:0000313" key="1">
    <source>
        <dbReference type="EMBL" id="JAD15862.1"/>
    </source>
</evidence>
<dbReference type="EMBL" id="GBRH01282033">
    <property type="protein sequence ID" value="JAD15862.1"/>
    <property type="molecule type" value="Transcribed_RNA"/>
</dbReference>